<dbReference type="Pfam" id="PF00293">
    <property type="entry name" value="NUDIX"/>
    <property type="match status" value="1"/>
</dbReference>
<dbReference type="InterPro" id="IPR037171">
    <property type="entry name" value="NagB/RpiA_transferase-like"/>
</dbReference>
<protein>
    <submittedName>
        <fullName evidence="3">NUDIX domain-containing protein</fullName>
    </submittedName>
</protein>
<dbReference type="PANTHER" id="PTHR43475">
    <property type="entry name" value="METHYLTHIORIBOSE-1-PHOSPHATE ISOMERASE"/>
    <property type="match status" value="1"/>
</dbReference>
<dbReference type="SUPFAM" id="SSF100950">
    <property type="entry name" value="NagB/RpiA/CoA transferase-like"/>
    <property type="match status" value="1"/>
</dbReference>
<dbReference type="Proteomes" id="UP001596481">
    <property type="component" value="Unassembled WGS sequence"/>
</dbReference>
<reference evidence="3 4" key="1">
    <citation type="journal article" date="2019" name="Int. J. Syst. Evol. Microbiol.">
        <title>The Global Catalogue of Microorganisms (GCM) 10K type strain sequencing project: providing services to taxonomists for standard genome sequencing and annotation.</title>
        <authorList>
            <consortium name="The Broad Institute Genomics Platform"/>
            <consortium name="The Broad Institute Genome Sequencing Center for Infectious Disease"/>
            <person name="Wu L."/>
            <person name="Ma J."/>
        </authorList>
    </citation>
    <scope>NUCLEOTIDE SEQUENCE [LARGE SCALE GENOMIC DNA]</scope>
    <source>
        <strain evidence="3 4">DSM 29988</strain>
    </source>
</reference>
<dbReference type="EMBL" id="JBHTAA010000001">
    <property type="protein sequence ID" value="MFC7202748.1"/>
    <property type="molecule type" value="Genomic_DNA"/>
</dbReference>
<evidence type="ECO:0000259" key="2">
    <source>
        <dbReference type="PROSITE" id="PS51462"/>
    </source>
</evidence>
<dbReference type="InterPro" id="IPR000086">
    <property type="entry name" value="NUDIX_hydrolase_dom"/>
</dbReference>
<dbReference type="SUPFAM" id="SSF55811">
    <property type="entry name" value="Nudix"/>
    <property type="match status" value="1"/>
</dbReference>
<dbReference type="Gene3D" id="3.90.79.10">
    <property type="entry name" value="Nucleoside Triphosphate Pyrophosphohydrolase"/>
    <property type="match status" value="1"/>
</dbReference>
<dbReference type="PANTHER" id="PTHR43475:SF3">
    <property type="entry name" value="TRANSLATION INITIATION FACTOR EIF-2B SUBUNIT FAMILY PROTEIN (AFU_ORTHOLOGUE AFUA_2G14290)"/>
    <property type="match status" value="1"/>
</dbReference>
<gene>
    <name evidence="3" type="ORF">ACFQJC_04425</name>
</gene>
<dbReference type="Pfam" id="PF01008">
    <property type="entry name" value="IF-2B"/>
    <property type="match status" value="1"/>
</dbReference>
<keyword evidence="4" id="KW-1185">Reference proteome</keyword>
<feature type="domain" description="Nudix hydrolase" evidence="2">
    <location>
        <begin position="1"/>
        <end position="129"/>
    </location>
</feature>
<sequence>MNHVVTAFCRHDGRILLARRSGDAGTYPGRWAGISGYVEGSTDDTEPDARREVSEETGLTSLELVRAGDPLHLVDGDDEWMVHPFLFDTETRDVRPNEELAATEWVHPTAIRDRATVPELWETYRRVAPTLETVQTDETHGAAWISIRALEVLRDGAAEAKSWDTVAELADALRDARPSMAAVTNRINRVMAEPDGDPKAVCRRAERAIDAAVAADREAAAVAVERLETDAPVQRVATLSRSGTVLATLRGARPAVFISESHPGGEGKEVAEALANDGLEVTLTTDAAGPGLVLDGAVDAVLFGADSVLATGDVVNKVGSVPLALAAARASIPVYAVCARDKIRGDDTFVGEGGGSLSSAEGVTSENPIFEVVPADLVTGVITEWGVLDAGEIATVAAEHAELGDWADGDDGSRKG</sequence>
<organism evidence="3 4">
    <name type="scientific">Haloferax namakaokahaiae</name>
    <dbReference type="NCBI Taxonomy" id="1748331"/>
    <lineage>
        <taxon>Archaea</taxon>
        <taxon>Methanobacteriati</taxon>
        <taxon>Methanobacteriota</taxon>
        <taxon>Stenosarchaea group</taxon>
        <taxon>Halobacteria</taxon>
        <taxon>Halobacteriales</taxon>
        <taxon>Haloferacaceae</taxon>
        <taxon>Haloferax</taxon>
    </lineage>
</organism>
<dbReference type="InterPro" id="IPR015797">
    <property type="entry name" value="NUDIX_hydrolase-like_dom_sf"/>
</dbReference>
<comment type="caution">
    <text evidence="3">The sequence shown here is derived from an EMBL/GenBank/DDBJ whole genome shotgun (WGS) entry which is preliminary data.</text>
</comment>
<dbReference type="AlphaFoldDB" id="A0ABD5ZCW3"/>
<accession>A0ABD5ZCW3</accession>
<proteinExistence type="inferred from homology"/>
<dbReference type="PROSITE" id="PS51462">
    <property type="entry name" value="NUDIX"/>
    <property type="match status" value="1"/>
</dbReference>
<dbReference type="RefSeq" id="WP_390222039.1">
    <property type="nucleotide sequence ID" value="NZ_JBHTAA010000001.1"/>
</dbReference>
<dbReference type="InterPro" id="IPR000649">
    <property type="entry name" value="IF-2B-related"/>
</dbReference>
<evidence type="ECO:0000256" key="1">
    <source>
        <dbReference type="RuleBase" id="RU003814"/>
    </source>
</evidence>
<dbReference type="InterPro" id="IPR042529">
    <property type="entry name" value="IF_2B-like_C"/>
</dbReference>
<evidence type="ECO:0000313" key="4">
    <source>
        <dbReference type="Proteomes" id="UP001596481"/>
    </source>
</evidence>
<dbReference type="Gene3D" id="3.40.50.10470">
    <property type="entry name" value="Translation initiation factor eif-2b, domain 2"/>
    <property type="match status" value="1"/>
</dbReference>
<evidence type="ECO:0000313" key="3">
    <source>
        <dbReference type="EMBL" id="MFC7202748.1"/>
    </source>
</evidence>
<comment type="similarity">
    <text evidence="1">Belongs to the eIF-2B alpha/beta/delta subunits family.</text>
</comment>
<name>A0ABD5ZCW3_9EURY</name>